<evidence type="ECO:0000313" key="1">
    <source>
        <dbReference type="EMBL" id="TCT36710.1"/>
    </source>
</evidence>
<sequence>MNTHQDDINKAAQIIIAGAERIQRFVEKYHDYLSDKDKAKLAQIIKNVDDKLNQ</sequence>
<organism evidence="1 2">
    <name type="scientific">Providencia alcalifaciens</name>
    <dbReference type="NCBI Taxonomy" id="126385"/>
    <lineage>
        <taxon>Bacteria</taxon>
        <taxon>Pseudomonadati</taxon>
        <taxon>Pseudomonadota</taxon>
        <taxon>Gammaproteobacteria</taxon>
        <taxon>Enterobacterales</taxon>
        <taxon>Morganellaceae</taxon>
        <taxon>Providencia</taxon>
    </lineage>
</organism>
<comment type="caution">
    <text evidence="1">The sequence shown here is derived from an EMBL/GenBank/DDBJ whole genome shotgun (WGS) entry which is preliminary data.</text>
</comment>
<gene>
    <name evidence="1" type="ORF">EC835_102161</name>
</gene>
<dbReference type="Proteomes" id="UP000295055">
    <property type="component" value="Unassembled WGS sequence"/>
</dbReference>
<proteinExistence type="predicted"/>
<dbReference type="AlphaFoldDB" id="A0A4R3NMU1"/>
<evidence type="ECO:0000313" key="2">
    <source>
        <dbReference type="Proteomes" id="UP000295055"/>
    </source>
</evidence>
<dbReference type="EMBL" id="SMAS01000002">
    <property type="protein sequence ID" value="TCT36710.1"/>
    <property type="molecule type" value="Genomic_DNA"/>
</dbReference>
<protein>
    <submittedName>
        <fullName evidence="1">Uncharacterized protein</fullName>
    </submittedName>
</protein>
<name>A0A4R3NMU1_9GAMM</name>
<accession>A0A4R3NMU1</accession>
<dbReference type="RefSeq" id="WP_165906929.1">
    <property type="nucleotide sequence ID" value="NZ_CABKTH010000004.1"/>
</dbReference>
<reference evidence="1 2" key="1">
    <citation type="submission" date="2019-03" db="EMBL/GenBank/DDBJ databases">
        <title>Genomic analyses of the natural microbiome of Caenorhabditis elegans.</title>
        <authorList>
            <person name="Samuel B."/>
        </authorList>
    </citation>
    <scope>NUCLEOTIDE SEQUENCE [LARGE SCALE GENOMIC DNA]</scope>
    <source>
        <strain evidence="1 2">JUb102</strain>
    </source>
</reference>